<name>A0A8H6HZE1_9AGAR</name>
<evidence type="ECO:0000313" key="1">
    <source>
        <dbReference type="EMBL" id="KAF6755860.1"/>
    </source>
</evidence>
<organism evidence="1 2">
    <name type="scientific">Ephemerocybe angulata</name>
    <dbReference type="NCBI Taxonomy" id="980116"/>
    <lineage>
        <taxon>Eukaryota</taxon>
        <taxon>Fungi</taxon>
        <taxon>Dikarya</taxon>
        <taxon>Basidiomycota</taxon>
        <taxon>Agaricomycotina</taxon>
        <taxon>Agaricomycetes</taxon>
        <taxon>Agaricomycetidae</taxon>
        <taxon>Agaricales</taxon>
        <taxon>Agaricineae</taxon>
        <taxon>Psathyrellaceae</taxon>
        <taxon>Ephemerocybe</taxon>
    </lineage>
</organism>
<evidence type="ECO:0008006" key="3">
    <source>
        <dbReference type="Google" id="ProtNLM"/>
    </source>
</evidence>
<keyword evidence="2" id="KW-1185">Reference proteome</keyword>
<dbReference type="EMBL" id="JACGCI010000028">
    <property type="protein sequence ID" value="KAF6755860.1"/>
    <property type="molecule type" value="Genomic_DNA"/>
</dbReference>
<sequence length="273" mass="31553">MPFNKLPREVCHDIFLLCVRASFLKHREDADKKQPYTLSDHPTRFTSVCKDWAEVARSSPELWASINVFVVTKEVRVDDIDRPGVELLPPLPIVQKSIDLSRALPLSFSVIPWNEIKDDNPHINAYVRYVKQMLDNVFVPHHTRWRSATFQEWPSLYELPFTWSITPNFPRLQQFSFTNSSSGAADPEDPFAQGVIHVLKNAPVLRHLDVQLYGTDEHFDNWTPEDTCHRIATAIPWERLTALSLFMGYMSVPKPQAFYWAVPKPRVPHSAYS</sequence>
<proteinExistence type="predicted"/>
<dbReference type="AlphaFoldDB" id="A0A8H6HZE1"/>
<reference evidence="1 2" key="1">
    <citation type="submission" date="2020-07" db="EMBL/GenBank/DDBJ databases">
        <title>Comparative genomics of pyrophilous fungi reveals a link between fire events and developmental genes.</title>
        <authorList>
            <consortium name="DOE Joint Genome Institute"/>
            <person name="Steindorff A.S."/>
            <person name="Carver A."/>
            <person name="Calhoun S."/>
            <person name="Stillman K."/>
            <person name="Liu H."/>
            <person name="Lipzen A."/>
            <person name="Pangilinan J."/>
            <person name="Labutti K."/>
            <person name="Bruns T.D."/>
            <person name="Grigoriev I.V."/>
        </authorList>
    </citation>
    <scope>NUCLEOTIDE SEQUENCE [LARGE SCALE GENOMIC DNA]</scope>
    <source>
        <strain evidence="1 2">CBS 144469</strain>
    </source>
</reference>
<gene>
    <name evidence="1" type="ORF">DFP72DRAFT_1045235</name>
</gene>
<protein>
    <recommendedName>
        <fullName evidence="3">F-box domain-containing protein</fullName>
    </recommendedName>
</protein>
<dbReference type="Gene3D" id="1.20.1280.50">
    <property type="match status" value="1"/>
</dbReference>
<accession>A0A8H6HZE1</accession>
<evidence type="ECO:0000313" key="2">
    <source>
        <dbReference type="Proteomes" id="UP000521943"/>
    </source>
</evidence>
<dbReference type="Proteomes" id="UP000521943">
    <property type="component" value="Unassembled WGS sequence"/>
</dbReference>
<dbReference type="OrthoDB" id="2919606at2759"/>
<comment type="caution">
    <text evidence="1">The sequence shown here is derived from an EMBL/GenBank/DDBJ whole genome shotgun (WGS) entry which is preliminary data.</text>
</comment>